<organism evidence="2 3">
    <name type="scientific">Pedobacter aquae</name>
    <dbReference type="NCBI Taxonomy" id="2605747"/>
    <lineage>
        <taxon>Bacteria</taxon>
        <taxon>Pseudomonadati</taxon>
        <taxon>Bacteroidota</taxon>
        <taxon>Sphingobacteriia</taxon>
        <taxon>Sphingobacteriales</taxon>
        <taxon>Sphingobacteriaceae</taxon>
        <taxon>Pedobacter</taxon>
    </lineage>
</organism>
<keyword evidence="3" id="KW-1185">Reference proteome</keyword>
<feature type="domain" description="Endonuclease/exonuclease/phosphatase" evidence="1">
    <location>
        <begin position="29"/>
        <end position="252"/>
    </location>
</feature>
<accession>A0A5C0VH19</accession>
<evidence type="ECO:0000259" key="1">
    <source>
        <dbReference type="Pfam" id="PF03372"/>
    </source>
</evidence>
<sequence length="263" mass="29431">MKKLFFIALLLFNFADLRAQSQEILLKVMSFNIHHANPPAEEQSGKIDIDAIANAIKQSHADIIALQEIDENTKRSGKGNQAKLIAKKLGLKVYFAKAIDFQGGAYGIAILSKFPMSEHQIYRLTNQADAEAEPRVLQTVKIKLPGKHYIRFVNTHLDFLETGNRELQAQQIVDITKTEKLPLIIAGDWNASPQSKTLSIMDGAFTRTCTDCPSTYPDDKYSTAIDFIAFDKKTGFKVKSHQVLNQVQASDHYPIVAELVLNK</sequence>
<protein>
    <submittedName>
        <fullName evidence="2">Endonuclease/exonuclease/phosphatase</fullName>
    </submittedName>
</protein>
<evidence type="ECO:0000313" key="2">
    <source>
        <dbReference type="EMBL" id="QEK50921.1"/>
    </source>
</evidence>
<dbReference type="KEGG" id="pej:FYC62_03970"/>
<name>A0A5C0VH19_9SPHI</name>
<dbReference type="PANTHER" id="PTHR14859:SF15">
    <property type="entry name" value="ENDONUCLEASE_EXONUCLEASE_PHOSPHATASE DOMAIN-CONTAINING PROTEIN"/>
    <property type="match status" value="1"/>
</dbReference>
<dbReference type="AlphaFoldDB" id="A0A5C0VH19"/>
<dbReference type="GO" id="GO:0016020">
    <property type="term" value="C:membrane"/>
    <property type="evidence" value="ECO:0007669"/>
    <property type="project" value="GOC"/>
</dbReference>
<dbReference type="EMBL" id="CP043329">
    <property type="protein sequence ID" value="QEK50921.1"/>
    <property type="molecule type" value="Genomic_DNA"/>
</dbReference>
<reference evidence="2 3" key="1">
    <citation type="submission" date="2019-08" db="EMBL/GenBank/DDBJ databases">
        <title>Pedobacter sp. nov., isolated from Han river, South Korea.</title>
        <authorList>
            <person name="Lee D.-H."/>
            <person name="Kim Y.-S."/>
            <person name="Hwang E.-M."/>
            <person name="Le Tran T.C."/>
            <person name="Cha C.-J."/>
        </authorList>
    </citation>
    <scope>NUCLEOTIDE SEQUENCE [LARGE SCALE GENOMIC DNA]</scope>
    <source>
        <strain evidence="2 3">CJ43</strain>
    </source>
</reference>
<dbReference type="Gene3D" id="3.60.10.10">
    <property type="entry name" value="Endonuclease/exonuclease/phosphatase"/>
    <property type="match status" value="1"/>
</dbReference>
<keyword evidence="2" id="KW-0269">Exonuclease</keyword>
<dbReference type="InterPro" id="IPR051916">
    <property type="entry name" value="GPI-anchor_lipid_remodeler"/>
</dbReference>
<dbReference type="SUPFAM" id="SSF56219">
    <property type="entry name" value="DNase I-like"/>
    <property type="match status" value="1"/>
</dbReference>
<keyword evidence="2" id="KW-0255">Endonuclease</keyword>
<dbReference type="Pfam" id="PF03372">
    <property type="entry name" value="Exo_endo_phos"/>
    <property type="match status" value="1"/>
</dbReference>
<dbReference type="GO" id="GO:0006506">
    <property type="term" value="P:GPI anchor biosynthetic process"/>
    <property type="evidence" value="ECO:0007669"/>
    <property type="project" value="TreeGrafter"/>
</dbReference>
<keyword evidence="2" id="KW-0378">Hydrolase</keyword>
<keyword evidence="2" id="KW-0540">Nuclease</keyword>
<dbReference type="GO" id="GO:0004527">
    <property type="term" value="F:exonuclease activity"/>
    <property type="evidence" value="ECO:0007669"/>
    <property type="project" value="UniProtKB-KW"/>
</dbReference>
<dbReference type="GO" id="GO:0004519">
    <property type="term" value="F:endonuclease activity"/>
    <property type="evidence" value="ECO:0007669"/>
    <property type="project" value="UniProtKB-KW"/>
</dbReference>
<proteinExistence type="predicted"/>
<dbReference type="PANTHER" id="PTHR14859">
    <property type="entry name" value="CALCOFLUOR WHITE HYPERSENSITIVE PROTEIN PRECURSOR"/>
    <property type="match status" value="1"/>
</dbReference>
<gene>
    <name evidence="2" type="ORF">FYC62_03970</name>
</gene>
<evidence type="ECO:0000313" key="3">
    <source>
        <dbReference type="Proteomes" id="UP000323653"/>
    </source>
</evidence>
<dbReference type="RefSeq" id="WP_149074005.1">
    <property type="nucleotide sequence ID" value="NZ_CP043329.1"/>
</dbReference>
<dbReference type="InterPro" id="IPR036691">
    <property type="entry name" value="Endo/exonu/phosph_ase_sf"/>
</dbReference>
<dbReference type="InterPro" id="IPR005135">
    <property type="entry name" value="Endo/exonuclease/phosphatase"/>
</dbReference>
<dbReference type="Proteomes" id="UP000323653">
    <property type="component" value="Chromosome"/>
</dbReference>